<proteinExistence type="predicted"/>
<dbReference type="InterPro" id="IPR002575">
    <property type="entry name" value="Aminoglycoside_PTrfase"/>
</dbReference>
<dbReference type="Gene3D" id="3.90.1200.10">
    <property type="match status" value="1"/>
</dbReference>
<dbReference type="SUPFAM" id="SSF56112">
    <property type="entry name" value="Protein kinase-like (PK-like)"/>
    <property type="match status" value="1"/>
</dbReference>
<dbReference type="AlphaFoldDB" id="A0AAW9HY48"/>
<evidence type="ECO:0000313" key="4">
    <source>
        <dbReference type="Proteomes" id="UP001281731"/>
    </source>
</evidence>
<protein>
    <submittedName>
        <fullName evidence="3">Phosphotransferase</fullName>
    </submittedName>
</protein>
<dbReference type="InterPro" id="IPR011009">
    <property type="entry name" value="Kinase-like_dom_sf"/>
</dbReference>
<dbReference type="Pfam" id="PF01636">
    <property type="entry name" value="APH"/>
    <property type="match status" value="1"/>
</dbReference>
<evidence type="ECO:0000256" key="1">
    <source>
        <dbReference type="SAM" id="MobiDB-lite"/>
    </source>
</evidence>
<evidence type="ECO:0000259" key="2">
    <source>
        <dbReference type="Pfam" id="PF01636"/>
    </source>
</evidence>
<dbReference type="Proteomes" id="UP001281731">
    <property type="component" value="Unassembled WGS sequence"/>
</dbReference>
<evidence type="ECO:0000313" key="3">
    <source>
        <dbReference type="EMBL" id="MDY5154736.1"/>
    </source>
</evidence>
<comment type="caution">
    <text evidence="3">The sequence shown here is derived from an EMBL/GenBank/DDBJ whole genome shotgun (WGS) entry which is preliminary data.</text>
</comment>
<feature type="region of interest" description="Disordered" evidence="1">
    <location>
        <begin position="396"/>
        <end position="439"/>
    </location>
</feature>
<sequence>MNISPLYLAALAVGALDVDIVSTRQPFIETEDFTSGCVLDAQGRNWVVKVPRNQTAATTLEAEIAFAPQLLEELRAGNLPFDVMRPAGFASVETGGRAVVYPEPFGKMLEFESLTADEARALGRTIASIHSLNEDLIGRSGLPIYTSQQWRERVRVELETAQKETTIPTLLRTRWGEVLDDDSMWDFVPTVVHGDVAADNFLWSNGSISTVLGLGEAHVGDPARDIVPLLNLSDQQWSAFIGAYENTRNVELTQKDFDRITFTSEFAIIRWLLYGVRNGNREIRNDAVQMLGDLTEDLRAQYEYEAPSSTVATGNNWAEPEFATANAENQQPAYDGVTESTFLNHDGERATFNNSAFQPASYGENATNRNGADTVETAVTAPDFIETALTAATAPGTADSNVAGSGLADSGLADSGLADSGLADNSQDEPHSSAHPKNP</sequence>
<accession>A0AAW9HY48</accession>
<reference evidence="3" key="1">
    <citation type="submission" date="2023-10" db="EMBL/GenBank/DDBJ databases">
        <title>Whole Genome based description of the genera Actinobaculum and Actinotignum reveals a complex phylogenetic relationship within the species included in the genus Actinotignum.</title>
        <authorList>
            <person name="Jensen C.S."/>
            <person name="Dargis R."/>
            <person name="Kemp M."/>
            <person name="Christensen J.J."/>
        </authorList>
    </citation>
    <scope>NUCLEOTIDE SEQUENCE</scope>
    <source>
        <strain evidence="3">SLA_B511</strain>
    </source>
</reference>
<dbReference type="RefSeq" id="WP_320756408.1">
    <property type="nucleotide sequence ID" value="NZ_JAWNGC010000003.1"/>
</dbReference>
<feature type="domain" description="Aminoglycoside phosphotransferase" evidence="2">
    <location>
        <begin position="40"/>
        <end position="246"/>
    </location>
</feature>
<gene>
    <name evidence="3" type="ORF">R6G80_03230</name>
</gene>
<organism evidence="3 4">
    <name type="scientific">Actinotignum urinale</name>
    <dbReference type="NCBI Taxonomy" id="190146"/>
    <lineage>
        <taxon>Bacteria</taxon>
        <taxon>Bacillati</taxon>
        <taxon>Actinomycetota</taxon>
        <taxon>Actinomycetes</taxon>
        <taxon>Actinomycetales</taxon>
        <taxon>Actinomycetaceae</taxon>
        <taxon>Actinotignum</taxon>
    </lineage>
</organism>
<dbReference type="EMBL" id="JAWNGC010000003">
    <property type="protein sequence ID" value="MDY5154736.1"/>
    <property type="molecule type" value="Genomic_DNA"/>
</dbReference>
<name>A0AAW9HY48_9ACTO</name>